<comment type="caution">
    <text evidence="1">The sequence shown here is derived from an EMBL/GenBank/DDBJ whole genome shotgun (WGS) entry which is preliminary data.</text>
</comment>
<dbReference type="EMBL" id="AWET01000045">
    <property type="protein sequence ID" value="ERJ98803.1"/>
    <property type="molecule type" value="Genomic_DNA"/>
</dbReference>
<accession>U2MHR2</accession>
<dbReference type="Proteomes" id="UP000016600">
    <property type="component" value="Unassembled WGS sequence"/>
</dbReference>
<evidence type="ECO:0000313" key="1">
    <source>
        <dbReference type="EMBL" id="ERJ98803.1"/>
    </source>
</evidence>
<sequence>MTIFTPETALPSEKTLSLIRQLAYSYRVIRINGKTEVYSLN</sequence>
<reference evidence="1 2" key="1">
    <citation type="submission" date="2013-08" db="EMBL/GenBank/DDBJ databases">
        <authorList>
            <person name="Durkin A.S."/>
            <person name="Haft D.R."/>
            <person name="McCorrison J."/>
            <person name="Torralba M."/>
            <person name="Gillis M."/>
            <person name="Haft D.H."/>
            <person name="Methe B."/>
            <person name="Sutton G."/>
            <person name="Nelson K.E."/>
        </authorList>
    </citation>
    <scope>NUCLEOTIDE SEQUENCE [LARGE SCALE GENOMIC DNA]</scope>
    <source>
        <strain evidence="1 2">F0068</strain>
    </source>
</reference>
<organism evidence="1 2">
    <name type="scientific">Hoylesella pleuritidis F0068</name>
    <dbReference type="NCBI Taxonomy" id="1081904"/>
    <lineage>
        <taxon>Bacteria</taxon>
        <taxon>Pseudomonadati</taxon>
        <taxon>Bacteroidota</taxon>
        <taxon>Bacteroidia</taxon>
        <taxon>Bacteroidales</taxon>
        <taxon>Prevotellaceae</taxon>
        <taxon>Hoylesella</taxon>
    </lineage>
</organism>
<gene>
    <name evidence="1" type="ORF">HMPREF1218_0748</name>
</gene>
<evidence type="ECO:0000313" key="2">
    <source>
        <dbReference type="Proteomes" id="UP000016600"/>
    </source>
</evidence>
<name>U2MHR2_9BACT</name>
<dbReference type="PATRIC" id="fig|1081904.3.peg.2179"/>
<keyword evidence="2" id="KW-1185">Reference proteome</keyword>
<proteinExistence type="predicted"/>
<protein>
    <submittedName>
        <fullName evidence="1">Uncharacterized protein</fullName>
    </submittedName>
</protein>
<dbReference type="AlphaFoldDB" id="U2MHR2"/>